<feature type="compositionally biased region" description="Polar residues" evidence="1">
    <location>
        <begin position="8"/>
        <end position="23"/>
    </location>
</feature>
<evidence type="ECO:0000313" key="3">
    <source>
        <dbReference type="Proteomes" id="UP000037923"/>
    </source>
</evidence>
<evidence type="ECO:0000313" key="2">
    <source>
        <dbReference type="EMBL" id="KPA80519.1"/>
    </source>
</evidence>
<accession>A0A0M9G1Y3</accession>
<dbReference type="Proteomes" id="UP000037923">
    <property type="component" value="Unassembled WGS sequence"/>
</dbReference>
<evidence type="ECO:0000256" key="1">
    <source>
        <dbReference type="SAM" id="MobiDB-lite"/>
    </source>
</evidence>
<keyword evidence="3" id="KW-1185">Reference proteome</keyword>
<comment type="caution">
    <text evidence="2">The sequence shown here is derived from an EMBL/GenBank/DDBJ whole genome shotgun (WGS) entry which is preliminary data.</text>
</comment>
<protein>
    <submittedName>
        <fullName evidence="2">Uncharacterized protein</fullName>
    </submittedName>
</protein>
<dbReference type="EMBL" id="LGTL01000008">
    <property type="protein sequence ID" value="KPA80519.1"/>
    <property type="molecule type" value="Genomic_DNA"/>
</dbReference>
<sequence>MRGMLETQPAQQETVPLEGSSIQRRSAEDWVGRAGEADAACARRGLRYRLAATALTSMFDGVERSLSAQALAMRSARLGFNTREGVDIQPVEGTGRPLQPDNKRGGDDEQGGLDGSTRGASPISRTLHIGVAAPARGRFSSAEVAGETWLQPAPLLPPGPPQRHDASGHAAVQPHSGTLLSVQGRDELLGG</sequence>
<feature type="region of interest" description="Disordered" evidence="1">
    <location>
        <begin position="84"/>
        <end position="125"/>
    </location>
</feature>
<gene>
    <name evidence="2" type="ORF">ABB37_04731</name>
</gene>
<feature type="region of interest" description="Disordered" evidence="1">
    <location>
        <begin position="150"/>
        <end position="191"/>
    </location>
</feature>
<dbReference type="GeneID" id="26905022"/>
<organism evidence="2 3">
    <name type="scientific">Leptomonas pyrrhocoris</name>
    <name type="common">Firebug parasite</name>
    <dbReference type="NCBI Taxonomy" id="157538"/>
    <lineage>
        <taxon>Eukaryota</taxon>
        <taxon>Discoba</taxon>
        <taxon>Euglenozoa</taxon>
        <taxon>Kinetoplastea</taxon>
        <taxon>Metakinetoplastina</taxon>
        <taxon>Trypanosomatida</taxon>
        <taxon>Trypanosomatidae</taxon>
        <taxon>Leishmaniinae</taxon>
        <taxon>Leptomonas</taxon>
    </lineage>
</organism>
<dbReference type="AlphaFoldDB" id="A0A0M9G1Y3"/>
<name>A0A0M9G1Y3_LEPPY</name>
<proteinExistence type="predicted"/>
<dbReference type="VEuPathDB" id="TriTrypDB:LpyrH10_08_1800"/>
<feature type="region of interest" description="Disordered" evidence="1">
    <location>
        <begin position="1"/>
        <end position="23"/>
    </location>
</feature>
<reference evidence="2 3" key="1">
    <citation type="submission" date="2015-07" db="EMBL/GenBank/DDBJ databases">
        <title>High-quality genome of monoxenous trypanosomatid Leptomonas pyrrhocoris.</title>
        <authorList>
            <person name="Flegontov P."/>
            <person name="Butenko A."/>
            <person name="Firsov S."/>
            <person name="Vlcek C."/>
            <person name="Logacheva M.D."/>
            <person name="Field M."/>
            <person name="Filatov D."/>
            <person name="Flegontova O."/>
            <person name="Gerasimov E."/>
            <person name="Jackson A.P."/>
            <person name="Kelly S."/>
            <person name="Opperdoes F."/>
            <person name="O'Reilly A."/>
            <person name="Votypka J."/>
            <person name="Yurchenko V."/>
            <person name="Lukes J."/>
        </authorList>
    </citation>
    <scope>NUCLEOTIDE SEQUENCE [LARGE SCALE GENOMIC DNA]</scope>
    <source>
        <strain evidence="2">H10</strain>
    </source>
</reference>
<dbReference type="RefSeq" id="XP_015658958.1">
    <property type="nucleotide sequence ID" value="XM_015802514.1"/>
</dbReference>